<feature type="region of interest" description="Disordered" evidence="1">
    <location>
        <begin position="185"/>
        <end position="214"/>
    </location>
</feature>
<protein>
    <submittedName>
        <fullName evidence="3">Uncharacterized protein</fullName>
    </submittedName>
</protein>
<comment type="caution">
    <text evidence="3">The sequence shown here is derived from an EMBL/GenBank/DDBJ whole genome shotgun (WGS) entry which is preliminary data.</text>
</comment>
<feature type="transmembrane region" description="Helical" evidence="2">
    <location>
        <begin position="20"/>
        <end position="38"/>
    </location>
</feature>
<feature type="compositionally biased region" description="Basic and acidic residues" evidence="1">
    <location>
        <begin position="185"/>
        <end position="205"/>
    </location>
</feature>
<reference evidence="3" key="1">
    <citation type="submission" date="2019-06" db="EMBL/GenBank/DDBJ databases">
        <authorList>
            <person name="Zheng W."/>
        </authorList>
    </citation>
    <scope>NUCLEOTIDE SEQUENCE</scope>
    <source>
        <strain evidence="3">QDHG01</strain>
    </source>
</reference>
<sequence length="214" mass="24895">MIRWLLTSIILVVLRDHSTTQIFLLLIISALSQWYLIYVRPLDTRLENTISLFNELMVSLYLYVLISLTDYNDTLRDQAGAALLYIVLISFLANFLKLLFQTSLLFKSRLLPLLKRHLQLFIKKRSKQRVITLKPISTDFSQSSKSILQFIPNQTIDVKPATVMVVSENEGMDYTTDMHLKRAVGEKKEEGKDMKLEEIDDDTRQNIEQPNHFT</sequence>
<dbReference type="Proteomes" id="UP000785679">
    <property type="component" value="Unassembled WGS sequence"/>
</dbReference>
<evidence type="ECO:0000313" key="4">
    <source>
        <dbReference type="Proteomes" id="UP000785679"/>
    </source>
</evidence>
<dbReference type="EMBL" id="RRYP01025035">
    <property type="protein sequence ID" value="TNV71996.1"/>
    <property type="molecule type" value="Genomic_DNA"/>
</dbReference>
<keyword evidence="2" id="KW-0472">Membrane</keyword>
<dbReference type="OrthoDB" id="327433at2759"/>
<keyword evidence="2" id="KW-1133">Transmembrane helix</keyword>
<proteinExistence type="predicted"/>
<evidence type="ECO:0000313" key="3">
    <source>
        <dbReference type="EMBL" id="TNV71996.1"/>
    </source>
</evidence>
<keyword evidence="4" id="KW-1185">Reference proteome</keyword>
<dbReference type="AlphaFoldDB" id="A0A8J8NC43"/>
<organism evidence="3 4">
    <name type="scientific">Halteria grandinella</name>
    <dbReference type="NCBI Taxonomy" id="5974"/>
    <lineage>
        <taxon>Eukaryota</taxon>
        <taxon>Sar</taxon>
        <taxon>Alveolata</taxon>
        <taxon>Ciliophora</taxon>
        <taxon>Intramacronucleata</taxon>
        <taxon>Spirotrichea</taxon>
        <taxon>Stichotrichia</taxon>
        <taxon>Sporadotrichida</taxon>
        <taxon>Halteriidae</taxon>
        <taxon>Halteria</taxon>
    </lineage>
</organism>
<feature type="transmembrane region" description="Helical" evidence="2">
    <location>
        <begin position="50"/>
        <end position="68"/>
    </location>
</feature>
<name>A0A8J8NC43_HALGN</name>
<evidence type="ECO:0000256" key="1">
    <source>
        <dbReference type="SAM" id="MobiDB-lite"/>
    </source>
</evidence>
<feature type="transmembrane region" description="Helical" evidence="2">
    <location>
        <begin position="80"/>
        <end position="100"/>
    </location>
</feature>
<gene>
    <name evidence="3" type="ORF">FGO68_gene11009</name>
</gene>
<accession>A0A8J8NC43</accession>
<evidence type="ECO:0000256" key="2">
    <source>
        <dbReference type="SAM" id="Phobius"/>
    </source>
</evidence>
<keyword evidence="2" id="KW-0812">Transmembrane</keyword>